<organism evidence="2 3">
    <name type="scientific">Penicillium malachiteum</name>
    <dbReference type="NCBI Taxonomy" id="1324776"/>
    <lineage>
        <taxon>Eukaryota</taxon>
        <taxon>Fungi</taxon>
        <taxon>Dikarya</taxon>
        <taxon>Ascomycota</taxon>
        <taxon>Pezizomycotina</taxon>
        <taxon>Eurotiomycetes</taxon>
        <taxon>Eurotiomycetidae</taxon>
        <taxon>Eurotiales</taxon>
        <taxon>Aspergillaceae</taxon>
        <taxon>Penicillium</taxon>
    </lineage>
</organism>
<dbReference type="InterPro" id="IPR002575">
    <property type="entry name" value="Aminoglycoside_PTrfase"/>
</dbReference>
<dbReference type="AlphaFoldDB" id="A0AAD6HDJ8"/>
<evidence type="ECO:0000313" key="3">
    <source>
        <dbReference type="Proteomes" id="UP001215712"/>
    </source>
</evidence>
<dbReference type="GO" id="GO:0005524">
    <property type="term" value="F:ATP binding"/>
    <property type="evidence" value="ECO:0007669"/>
    <property type="project" value="InterPro"/>
</dbReference>
<proteinExistence type="predicted"/>
<dbReference type="EMBL" id="JAQJAN010000019">
    <property type="protein sequence ID" value="KAJ5709319.1"/>
    <property type="molecule type" value="Genomic_DNA"/>
</dbReference>
<dbReference type="Proteomes" id="UP001215712">
    <property type="component" value="Unassembled WGS sequence"/>
</dbReference>
<reference evidence="2" key="2">
    <citation type="submission" date="2023-01" db="EMBL/GenBank/DDBJ databases">
        <authorList>
            <person name="Petersen C."/>
        </authorList>
    </citation>
    <scope>NUCLEOTIDE SEQUENCE</scope>
    <source>
        <strain evidence="2">IBT 17514</strain>
    </source>
</reference>
<sequence>MAVELRGHITGLVLDRHSYDLRSYIENVHELVDKTSFMTGPESVIQHLYALGWAHNDLTPANFLVSEDNQPVLIDFEGCQKFGERLMYIRGTEDWIEGKIEDYTMSEARHDIFALGKIRNWLDTLSSRA</sequence>
<evidence type="ECO:0000313" key="2">
    <source>
        <dbReference type="EMBL" id="KAJ5709319.1"/>
    </source>
</evidence>
<reference evidence="2" key="1">
    <citation type="journal article" date="2023" name="IMA Fungus">
        <title>Comparative genomic study of the Penicillium genus elucidates a diverse pangenome and 15 lateral gene transfer events.</title>
        <authorList>
            <person name="Petersen C."/>
            <person name="Sorensen T."/>
            <person name="Nielsen M.R."/>
            <person name="Sondergaard T.E."/>
            <person name="Sorensen J.L."/>
            <person name="Fitzpatrick D.A."/>
            <person name="Frisvad J.C."/>
            <person name="Nielsen K.L."/>
        </authorList>
    </citation>
    <scope>NUCLEOTIDE SEQUENCE</scope>
    <source>
        <strain evidence="2">IBT 17514</strain>
    </source>
</reference>
<keyword evidence="3" id="KW-1185">Reference proteome</keyword>
<feature type="domain" description="Protein kinase" evidence="1">
    <location>
        <begin position="1"/>
        <end position="129"/>
    </location>
</feature>
<dbReference type="InterPro" id="IPR011009">
    <property type="entry name" value="Kinase-like_dom_sf"/>
</dbReference>
<dbReference type="Pfam" id="PF01636">
    <property type="entry name" value="APH"/>
    <property type="match status" value="1"/>
</dbReference>
<dbReference type="SUPFAM" id="SSF56112">
    <property type="entry name" value="Protein kinase-like (PK-like)"/>
    <property type="match status" value="1"/>
</dbReference>
<name>A0AAD6HDJ8_9EURO</name>
<evidence type="ECO:0000259" key="1">
    <source>
        <dbReference type="PROSITE" id="PS50011"/>
    </source>
</evidence>
<accession>A0AAD6HDJ8</accession>
<dbReference type="Gene3D" id="1.10.510.10">
    <property type="entry name" value="Transferase(Phosphotransferase) domain 1"/>
    <property type="match status" value="1"/>
</dbReference>
<protein>
    <recommendedName>
        <fullName evidence="1">Protein kinase domain-containing protein</fullName>
    </recommendedName>
</protein>
<dbReference type="GO" id="GO:0004672">
    <property type="term" value="F:protein kinase activity"/>
    <property type="evidence" value="ECO:0007669"/>
    <property type="project" value="InterPro"/>
</dbReference>
<gene>
    <name evidence="2" type="ORF">N7493_010653</name>
</gene>
<dbReference type="InterPro" id="IPR000719">
    <property type="entry name" value="Prot_kinase_dom"/>
</dbReference>
<dbReference type="PROSITE" id="PS50011">
    <property type="entry name" value="PROTEIN_KINASE_DOM"/>
    <property type="match status" value="1"/>
</dbReference>
<comment type="caution">
    <text evidence="2">The sequence shown here is derived from an EMBL/GenBank/DDBJ whole genome shotgun (WGS) entry which is preliminary data.</text>
</comment>